<keyword evidence="6" id="KW-1185">Reference proteome</keyword>
<protein>
    <recommendedName>
        <fullName evidence="1">diguanylate cyclase</fullName>
        <ecNumber evidence="1">2.7.7.65</ecNumber>
    </recommendedName>
</protein>
<evidence type="ECO:0000256" key="2">
    <source>
        <dbReference type="ARBA" id="ARBA00034247"/>
    </source>
</evidence>
<comment type="catalytic activity">
    <reaction evidence="2">
        <text>2 GTP = 3',3'-c-di-GMP + 2 diphosphate</text>
        <dbReference type="Rhea" id="RHEA:24898"/>
        <dbReference type="ChEBI" id="CHEBI:33019"/>
        <dbReference type="ChEBI" id="CHEBI:37565"/>
        <dbReference type="ChEBI" id="CHEBI:58805"/>
        <dbReference type="EC" id="2.7.7.65"/>
    </reaction>
</comment>
<dbReference type="InterPro" id="IPR029787">
    <property type="entry name" value="Nucleotide_cyclase"/>
</dbReference>
<dbReference type="SUPFAM" id="SSF55073">
    <property type="entry name" value="Nucleotide cyclase"/>
    <property type="match status" value="1"/>
</dbReference>
<feature type="domain" description="GGDEF" evidence="4">
    <location>
        <begin position="258"/>
        <end position="391"/>
    </location>
</feature>
<dbReference type="Pfam" id="PF00990">
    <property type="entry name" value="GGDEF"/>
    <property type="match status" value="1"/>
</dbReference>
<dbReference type="PROSITE" id="PS50887">
    <property type="entry name" value="GGDEF"/>
    <property type="match status" value="1"/>
</dbReference>
<dbReference type="NCBIfam" id="TIGR00254">
    <property type="entry name" value="GGDEF"/>
    <property type="match status" value="1"/>
</dbReference>
<evidence type="ECO:0000256" key="3">
    <source>
        <dbReference type="SAM" id="Phobius"/>
    </source>
</evidence>
<dbReference type="Proteomes" id="UP000737171">
    <property type="component" value="Unassembled WGS sequence"/>
</dbReference>
<gene>
    <name evidence="5" type="ORF">HLB44_13850</name>
</gene>
<dbReference type="InterPro" id="IPR000160">
    <property type="entry name" value="GGDEF_dom"/>
</dbReference>
<proteinExistence type="predicted"/>
<keyword evidence="3" id="KW-0472">Membrane</keyword>
<dbReference type="SMART" id="SM00267">
    <property type="entry name" value="GGDEF"/>
    <property type="match status" value="1"/>
</dbReference>
<dbReference type="PANTHER" id="PTHR45138">
    <property type="entry name" value="REGULATORY COMPONENTS OF SENSORY TRANSDUCTION SYSTEM"/>
    <property type="match status" value="1"/>
</dbReference>
<sequence>MLGNVALTMLTLLLLQGGLAAGWLIAARALDLSRRSARHWSASALIGAAALALLLMRGWAPDWAAVVLGNTLSVVALLGIRRGLLHFLRQPLRDKECAAVVGLTLAAQLGCALLPEPFAGPARVMAVCVAMAWVLMRCALQSYPALKREFGERRAFLLVSPQVAGVALFLLRGLIGLVPGGPALHALPADTPLNIASALLILLLTLLLHGHLALMVLMRLVRRLRHLSQRDALTGLYNRAEWNRQLEAQHRWLGRFNEPFGVLMIDIDHFKKINDTMGHAAGDAVLLTAAQVLLASARDVDVVGRLGGEEFGVLLPRTEQMAVRRAAERLRQLLCDAETTWRGKQIKLTVSIGAALCNDADESPAHVLERADHALYQAKNTGRNRTVVARLAS</sequence>
<dbReference type="EC" id="2.7.7.65" evidence="1"/>
<feature type="transmembrane region" description="Helical" evidence="3">
    <location>
        <begin position="6"/>
        <end position="27"/>
    </location>
</feature>
<feature type="transmembrane region" description="Helical" evidence="3">
    <location>
        <begin position="195"/>
        <end position="221"/>
    </location>
</feature>
<name>A0ABX2EHM3_9BURK</name>
<evidence type="ECO:0000313" key="6">
    <source>
        <dbReference type="Proteomes" id="UP000737171"/>
    </source>
</evidence>
<dbReference type="InterPro" id="IPR043128">
    <property type="entry name" value="Rev_trsase/Diguanyl_cyclase"/>
</dbReference>
<reference evidence="5 6" key="1">
    <citation type="submission" date="2020-05" db="EMBL/GenBank/DDBJ databases">
        <title>Aquincola sp. isolate from soil.</title>
        <authorList>
            <person name="Han J."/>
            <person name="Kim D.-U."/>
        </authorList>
    </citation>
    <scope>NUCLEOTIDE SEQUENCE [LARGE SCALE GENOMIC DNA]</scope>
    <source>
        <strain evidence="5 6">S2</strain>
    </source>
</reference>
<keyword evidence="3" id="KW-0812">Transmembrane</keyword>
<feature type="transmembrane region" description="Helical" evidence="3">
    <location>
        <begin position="39"/>
        <end position="57"/>
    </location>
</feature>
<accession>A0ABX2EHM3</accession>
<feature type="transmembrane region" description="Helical" evidence="3">
    <location>
        <begin position="155"/>
        <end position="175"/>
    </location>
</feature>
<comment type="caution">
    <text evidence="5">The sequence shown here is derived from an EMBL/GenBank/DDBJ whole genome shotgun (WGS) entry which is preliminary data.</text>
</comment>
<keyword evidence="3" id="KW-1133">Transmembrane helix</keyword>
<feature type="transmembrane region" description="Helical" evidence="3">
    <location>
        <begin position="63"/>
        <end position="85"/>
    </location>
</feature>
<dbReference type="EMBL" id="JABRWJ010000004">
    <property type="protein sequence ID" value="NRF68071.1"/>
    <property type="molecule type" value="Genomic_DNA"/>
</dbReference>
<dbReference type="InterPro" id="IPR050469">
    <property type="entry name" value="Diguanylate_Cyclase"/>
</dbReference>
<dbReference type="CDD" id="cd01949">
    <property type="entry name" value="GGDEF"/>
    <property type="match status" value="1"/>
</dbReference>
<evidence type="ECO:0000256" key="1">
    <source>
        <dbReference type="ARBA" id="ARBA00012528"/>
    </source>
</evidence>
<evidence type="ECO:0000313" key="5">
    <source>
        <dbReference type="EMBL" id="NRF68071.1"/>
    </source>
</evidence>
<evidence type="ECO:0000259" key="4">
    <source>
        <dbReference type="PROSITE" id="PS50887"/>
    </source>
</evidence>
<dbReference type="PANTHER" id="PTHR45138:SF9">
    <property type="entry name" value="DIGUANYLATE CYCLASE DGCM-RELATED"/>
    <property type="match status" value="1"/>
</dbReference>
<dbReference type="Gene3D" id="3.30.70.270">
    <property type="match status" value="1"/>
</dbReference>
<dbReference type="RefSeq" id="WP_173123386.1">
    <property type="nucleotide sequence ID" value="NZ_JABRWJ010000004.1"/>
</dbReference>
<organism evidence="5 6">
    <name type="scientific">Pseudaquabacterium terrae</name>
    <dbReference type="NCBI Taxonomy" id="2732868"/>
    <lineage>
        <taxon>Bacteria</taxon>
        <taxon>Pseudomonadati</taxon>
        <taxon>Pseudomonadota</taxon>
        <taxon>Betaproteobacteria</taxon>
        <taxon>Burkholderiales</taxon>
        <taxon>Sphaerotilaceae</taxon>
        <taxon>Pseudaquabacterium</taxon>
    </lineage>
</organism>